<name>A0ACC3A3F2_9EURO</name>
<dbReference type="Proteomes" id="UP001172386">
    <property type="component" value="Unassembled WGS sequence"/>
</dbReference>
<reference evidence="1" key="1">
    <citation type="submission" date="2022-10" db="EMBL/GenBank/DDBJ databases">
        <title>Culturing micro-colonial fungi from biological soil crusts in the Mojave desert and describing Neophaeococcomyces mojavensis, and introducing the new genera and species Taxawa tesnikishii.</title>
        <authorList>
            <person name="Kurbessoian T."/>
            <person name="Stajich J.E."/>
        </authorList>
    </citation>
    <scope>NUCLEOTIDE SEQUENCE</scope>
    <source>
        <strain evidence="1">JES_112</strain>
    </source>
</reference>
<proteinExistence type="predicted"/>
<comment type="caution">
    <text evidence="1">The sequence shown here is derived from an EMBL/GenBank/DDBJ whole genome shotgun (WGS) entry which is preliminary data.</text>
</comment>
<sequence>MTPELEGWSQRTGNVKRIIIGDVEYESVIWANGVRSMTGEQVMEAFGKDDSLAQDLKGMYGIVPERLAACHTGALDLLNDALFALPVEKLQQDWNMPGRPVYRYVMDQADPWQSSHRAHHAVDLLLLFGGFDISFDSATDKVGHDMRVKWIAYVNGSTPWSPSKTYAFGPHGKCGEIDETELASRRRKRHMDFLRTYEPVKLSATVRGLAAGRISLLN</sequence>
<organism evidence="1 2">
    <name type="scientific">Neophaeococcomyces mojaviensis</name>
    <dbReference type="NCBI Taxonomy" id="3383035"/>
    <lineage>
        <taxon>Eukaryota</taxon>
        <taxon>Fungi</taxon>
        <taxon>Dikarya</taxon>
        <taxon>Ascomycota</taxon>
        <taxon>Pezizomycotina</taxon>
        <taxon>Eurotiomycetes</taxon>
        <taxon>Chaetothyriomycetidae</taxon>
        <taxon>Chaetothyriales</taxon>
        <taxon>Chaetothyriales incertae sedis</taxon>
        <taxon>Neophaeococcomyces</taxon>
    </lineage>
</organism>
<keyword evidence="2" id="KW-1185">Reference proteome</keyword>
<dbReference type="EMBL" id="JAPDRQ010000114">
    <property type="protein sequence ID" value="KAJ9654701.1"/>
    <property type="molecule type" value="Genomic_DNA"/>
</dbReference>
<gene>
    <name evidence="1" type="ORF">H2198_006291</name>
</gene>
<accession>A0ACC3A3F2</accession>
<evidence type="ECO:0000313" key="1">
    <source>
        <dbReference type="EMBL" id="KAJ9654701.1"/>
    </source>
</evidence>
<protein>
    <submittedName>
        <fullName evidence="1">Uncharacterized protein</fullName>
    </submittedName>
</protein>
<evidence type="ECO:0000313" key="2">
    <source>
        <dbReference type="Proteomes" id="UP001172386"/>
    </source>
</evidence>